<dbReference type="Pfam" id="PF01609">
    <property type="entry name" value="DDE_Tnp_1"/>
    <property type="match status" value="1"/>
</dbReference>
<proteinExistence type="predicted"/>
<dbReference type="InterPro" id="IPR002559">
    <property type="entry name" value="Transposase_11"/>
</dbReference>
<reference evidence="3 4" key="1">
    <citation type="journal article" date="2012" name="Int. J. Syst. Evol. Microbiol.">
        <title>Vibrio caribbeanicus sp. nov., isolated from the marine sponge Scleritoderma cyanea.</title>
        <authorList>
            <person name="Hoffmann M."/>
            <person name="Monday S.R."/>
            <person name="Allard M.W."/>
            <person name="Strain E.A."/>
            <person name="Whittaker P."/>
            <person name="Naum M."/>
            <person name="McCarthy P.J."/>
            <person name="Lopez J.V."/>
            <person name="Fischer M."/>
            <person name="Brown E.W."/>
        </authorList>
    </citation>
    <scope>NUCLEOTIDE SEQUENCE [LARGE SCALE GENOMIC DNA]</scope>
    <source>
        <strain evidence="3 4">LMG 19158</strain>
    </source>
</reference>
<dbReference type="InterPro" id="IPR047952">
    <property type="entry name" value="Transpos_IS4"/>
</dbReference>
<evidence type="ECO:0000259" key="2">
    <source>
        <dbReference type="Pfam" id="PF13006"/>
    </source>
</evidence>
<evidence type="ECO:0000313" key="4">
    <source>
        <dbReference type="Proteomes" id="UP000004349"/>
    </source>
</evidence>
<dbReference type="InterPro" id="IPR024473">
    <property type="entry name" value="Transposases_IS4_N"/>
</dbReference>
<dbReference type="EMBL" id="AFWE01000068">
    <property type="protein sequence ID" value="EGU39488.1"/>
    <property type="molecule type" value="Genomic_DNA"/>
</dbReference>
<dbReference type="eggNOG" id="COG3385">
    <property type="taxonomic scope" value="Bacteria"/>
</dbReference>
<sequence>MSLESQLANTFRSCNTFHHFDKYSDILSPELIQQGFEQAGVATVRRRRLPLEAVLWSVVGMSLFRQQSVWDIANQLDIVLPDKRRFVAPSAVVQARQRLGEEGVKQVFKKMAAHSYQSSNFETWCGLNLLSVDGVVWRTTDTPENHQEFKAQRNQSSENIYPKIRMVCLMELTSHQLIDSAFSDYRTSEMRLAEELIEQTPDQSLTIFDKGYYSLGLLNRWNKVGQERHWMLPVRKDFQYDVVHKYSQSDAIVAIKTSPQARKKFSDLPEIIEARLVSKVIKGKEYQVLTSMRDGLRFPGEDIVELYRYRWEIELGYREMKQTLLDSEYTLRSKRPDMVRQELWGILLAYNLIRQVMTKAASNLDSVWPNQLSSTSSAMAVTQYFAALPLTSPGKLPKHYEVLLQPISMFILPPRRDDRNYPRWVKLKPNLNYRLEKMPVSLTDWHYPARRFFI</sequence>
<evidence type="ECO:0000313" key="3">
    <source>
        <dbReference type="EMBL" id="EGU39488.1"/>
    </source>
</evidence>
<name>F9RKR7_9VIBR</name>
<feature type="domain" description="Transposase IS4 N-terminal" evidence="2">
    <location>
        <begin position="19"/>
        <end position="109"/>
    </location>
</feature>
<dbReference type="GO" id="GO:0004803">
    <property type="term" value="F:transposase activity"/>
    <property type="evidence" value="ECO:0007669"/>
    <property type="project" value="InterPro"/>
</dbReference>
<dbReference type="SUPFAM" id="SSF53098">
    <property type="entry name" value="Ribonuclease H-like"/>
    <property type="match status" value="1"/>
</dbReference>
<dbReference type="GO" id="GO:0006313">
    <property type="term" value="P:DNA transposition"/>
    <property type="evidence" value="ECO:0007669"/>
    <property type="project" value="InterPro"/>
</dbReference>
<dbReference type="RefSeq" id="WP_005593781.1">
    <property type="nucleotide sequence ID" value="NZ_AFWE01000068.1"/>
</dbReference>
<gene>
    <name evidence="3" type="ORF">VIS19158_18651</name>
</gene>
<protein>
    <submittedName>
        <fullName evidence="3">Transposase</fullName>
    </submittedName>
</protein>
<dbReference type="InterPro" id="IPR012337">
    <property type="entry name" value="RNaseH-like_sf"/>
</dbReference>
<dbReference type="GO" id="GO:0003677">
    <property type="term" value="F:DNA binding"/>
    <property type="evidence" value="ECO:0007669"/>
    <property type="project" value="InterPro"/>
</dbReference>
<organism evidence="3 4">
    <name type="scientific">Vibrio scophthalmi LMG 19158</name>
    <dbReference type="NCBI Taxonomy" id="870967"/>
    <lineage>
        <taxon>Bacteria</taxon>
        <taxon>Pseudomonadati</taxon>
        <taxon>Pseudomonadota</taxon>
        <taxon>Gammaproteobacteria</taxon>
        <taxon>Vibrionales</taxon>
        <taxon>Vibrionaceae</taxon>
        <taxon>Vibrio</taxon>
    </lineage>
</organism>
<feature type="domain" description="Transposase IS4-like" evidence="1">
    <location>
        <begin position="128"/>
        <end position="352"/>
    </location>
</feature>
<comment type="caution">
    <text evidence="3">The sequence shown here is derived from an EMBL/GenBank/DDBJ whole genome shotgun (WGS) entry which is preliminary data.</text>
</comment>
<dbReference type="Pfam" id="PF13006">
    <property type="entry name" value="Nterm_IS4"/>
    <property type="match status" value="1"/>
</dbReference>
<dbReference type="PANTHER" id="PTHR37529:SF1">
    <property type="entry name" value="TRANSPOSASE INSG FOR INSERTION SEQUENCE ELEMENT IS4-RELATED"/>
    <property type="match status" value="1"/>
</dbReference>
<dbReference type="Proteomes" id="UP000004349">
    <property type="component" value="Unassembled WGS sequence"/>
</dbReference>
<dbReference type="AlphaFoldDB" id="F9RKR7"/>
<evidence type="ECO:0000259" key="1">
    <source>
        <dbReference type="Pfam" id="PF01609"/>
    </source>
</evidence>
<dbReference type="PANTHER" id="PTHR37529">
    <property type="entry name" value="TRANSPOSASE INSG FOR INSERTION SEQUENCE ELEMENT IS4-RELATED"/>
    <property type="match status" value="1"/>
</dbReference>
<dbReference type="NCBIfam" id="NF033592">
    <property type="entry name" value="transpos_IS4_1"/>
    <property type="match status" value="1"/>
</dbReference>
<accession>F9RKR7</accession>